<dbReference type="Pfam" id="PF12705">
    <property type="entry name" value="PDDEXK_1"/>
    <property type="match status" value="1"/>
</dbReference>
<dbReference type="EMBL" id="LR796426">
    <property type="protein sequence ID" value="CAB4144031.1"/>
    <property type="molecule type" value="Genomic_DNA"/>
</dbReference>
<accession>A0A6J5MCX7</accession>
<dbReference type="InterPro" id="IPR038726">
    <property type="entry name" value="PDDEXK_AddAB-type"/>
</dbReference>
<dbReference type="Gene3D" id="3.90.320.10">
    <property type="match status" value="1"/>
</dbReference>
<protein>
    <submittedName>
        <fullName evidence="2">PD-(D/E)XK nuclease superfamily</fullName>
    </submittedName>
</protein>
<name>A0A6J5MCX7_9CAUD</name>
<dbReference type="InterPro" id="IPR011335">
    <property type="entry name" value="Restrct_endonuc-II-like"/>
</dbReference>
<sequence length="261" mass="30295">MLEMYRETDTGNADPVEMQELWDLCESVAKNYQKQWRDADSQFKVLATELQFAIPLTETLTYTGTIDLVLEDKDGKVWFMDHKTTNNIESYEKRVDMDRQISRYWYALQQLGYDVQGFIYNIILKDVPEAPAVLKNGTLSKNKSAKTTYQLYLDAIMDNHENADDYEEILQHLKAQETENGNRFFRRIKVYRLQAEIDNSIQELIDVAADMDGARIYRNITKDCSWDCSFQSLCQSSMDGSNVDYLKNQLFTTKGNGENGN</sequence>
<feature type="domain" description="PD-(D/E)XK endonuclease-like" evidence="1">
    <location>
        <begin position="17"/>
        <end position="235"/>
    </location>
</feature>
<evidence type="ECO:0000313" key="2">
    <source>
        <dbReference type="EMBL" id="CAB4144031.1"/>
    </source>
</evidence>
<dbReference type="InterPro" id="IPR011604">
    <property type="entry name" value="PDDEXK-like_dom_sf"/>
</dbReference>
<reference evidence="2" key="1">
    <citation type="submission" date="2020-04" db="EMBL/GenBank/DDBJ databases">
        <authorList>
            <person name="Chiriac C."/>
            <person name="Salcher M."/>
            <person name="Ghai R."/>
            <person name="Kavagutti S V."/>
        </authorList>
    </citation>
    <scope>NUCLEOTIDE SEQUENCE</scope>
</reference>
<evidence type="ECO:0000259" key="1">
    <source>
        <dbReference type="Pfam" id="PF12705"/>
    </source>
</evidence>
<dbReference type="SUPFAM" id="SSF52980">
    <property type="entry name" value="Restriction endonuclease-like"/>
    <property type="match status" value="1"/>
</dbReference>
<proteinExistence type="predicted"/>
<organism evidence="2">
    <name type="scientific">uncultured Caudovirales phage</name>
    <dbReference type="NCBI Taxonomy" id="2100421"/>
    <lineage>
        <taxon>Viruses</taxon>
        <taxon>Duplodnaviria</taxon>
        <taxon>Heunggongvirae</taxon>
        <taxon>Uroviricota</taxon>
        <taxon>Caudoviricetes</taxon>
        <taxon>Peduoviridae</taxon>
        <taxon>Maltschvirus</taxon>
        <taxon>Maltschvirus maltsch</taxon>
    </lineage>
</organism>
<gene>
    <name evidence="2" type="ORF">UFOVP453_16</name>
</gene>